<keyword evidence="2" id="KW-0732">Signal</keyword>
<reference evidence="3 4" key="1">
    <citation type="submission" date="2018-09" db="EMBL/GenBank/DDBJ databases">
        <title>Comparative Genomics of Wolbachia-Cardinium Dual Endosymbiosis in a Plant-Parasitic Nematode.</title>
        <authorList>
            <person name="Brown A.M.V."/>
            <person name="Wasala S.K."/>
            <person name="Howe D.K."/>
            <person name="Peetz A.B."/>
            <person name="Zasada I.A."/>
            <person name="Denver D.R."/>
        </authorList>
    </citation>
    <scope>NUCLEOTIDE SEQUENCE [LARGE SCALE GENOMIC DNA]</scope>
    <source>
        <strain evidence="3 4">Pp_1</strain>
    </source>
</reference>
<keyword evidence="4" id="KW-1185">Reference proteome</keyword>
<evidence type="ECO:0000256" key="2">
    <source>
        <dbReference type="SAM" id="SignalP"/>
    </source>
</evidence>
<feature type="chain" id="PRO_5018142919" evidence="2">
    <location>
        <begin position="28"/>
        <end position="166"/>
    </location>
</feature>
<dbReference type="AlphaFoldDB" id="A0A3N2QDS0"/>
<gene>
    <name evidence="3" type="ORF">EDM02_00330</name>
</gene>
<evidence type="ECO:0000313" key="4">
    <source>
        <dbReference type="Proteomes" id="UP000270927"/>
    </source>
</evidence>
<comment type="caution">
    <text evidence="3">The sequence shown here is derived from an EMBL/GenBank/DDBJ whole genome shotgun (WGS) entry which is preliminary data.</text>
</comment>
<keyword evidence="1" id="KW-0175">Coiled coil</keyword>
<dbReference type="EMBL" id="RARA01000010">
    <property type="protein sequence ID" value="ROT47809.1"/>
    <property type="molecule type" value="Genomic_DNA"/>
</dbReference>
<dbReference type="RefSeq" id="WP_123662157.1">
    <property type="nucleotide sequence ID" value="NZ_RARA01000010.1"/>
</dbReference>
<feature type="signal peptide" evidence="2">
    <location>
        <begin position="1"/>
        <end position="27"/>
    </location>
</feature>
<dbReference type="Proteomes" id="UP000270927">
    <property type="component" value="Unassembled WGS sequence"/>
</dbReference>
<sequence>MLVYKNKNICRGALLSFLTILGLTFSAGDCTPPKSQSEVKTKLIQQVTEGNRKCVTILRQKMLPKIKKNLNTETIKEIEKKINELDQAIEKLIAMTKDLTEEEIESGTGTGIAACIDQEKLIKEKGDELELIEVQILQTEPSKEVKDAISDAKKDIDDIINNSPKS</sequence>
<evidence type="ECO:0000256" key="1">
    <source>
        <dbReference type="SAM" id="Coils"/>
    </source>
</evidence>
<organism evidence="3 4">
    <name type="scientific">Candidatus Cardinium hertigii</name>
    <dbReference type="NCBI Taxonomy" id="247481"/>
    <lineage>
        <taxon>Bacteria</taxon>
        <taxon>Pseudomonadati</taxon>
        <taxon>Bacteroidota</taxon>
        <taxon>Cytophagia</taxon>
        <taxon>Cytophagales</taxon>
        <taxon>Amoebophilaceae</taxon>
        <taxon>Candidatus Cardinium</taxon>
    </lineage>
</organism>
<protein>
    <submittedName>
        <fullName evidence="3">Uncharacterized protein</fullName>
    </submittedName>
</protein>
<feature type="coiled-coil region" evidence="1">
    <location>
        <begin position="68"/>
        <end position="105"/>
    </location>
</feature>
<accession>A0A3N2QDS0</accession>
<name>A0A3N2QDS0_9BACT</name>
<proteinExistence type="predicted"/>
<evidence type="ECO:0000313" key="3">
    <source>
        <dbReference type="EMBL" id="ROT47809.1"/>
    </source>
</evidence>